<dbReference type="PANTHER" id="PTHR43671">
    <property type="entry name" value="SERINE/THREONINE-PROTEIN KINASE NEK"/>
    <property type="match status" value="1"/>
</dbReference>
<dbReference type="InterPro" id="IPR000719">
    <property type="entry name" value="Prot_kinase_dom"/>
</dbReference>
<proteinExistence type="inferred from homology"/>
<keyword evidence="14" id="KW-1185">Reference proteome</keyword>
<keyword evidence="7 10" id="KW-0067">ATP-binding</keyword>
<comment type="catalytic activity">
    <reaction evidence="9">
        <text>L-seryl-[protein] + ATP = O-phospho-L-seryl-[protein] + ADP + H(+)</text>
        <dbReference type="Rhea" id="RHEA:17989"/>
        <dbReference type="Rhea" id="RHEA-COMP:9863"/>
        <dbReference type="Rhea" id="RHEA-COMP:11604"/>
        <dbReference type="ChEBI" id="CHEBI:15378"/>
        <dbReference type="ChEBI" id="CHEBI:29999"/>
        <dbReference type="ChEBI" id="CHEBI:30616"/>
        <dbReference type="ChEBI" id="CHEBI:83421"/>
        <dbReference type="ChEBI" id="CHEBI:456216"/>
        <dbReference type="EC" id="2.7.11.1"/>
    </reaction>
</comment>
<evidence type="ECO:0000256" key="1">
    <source>
        <dbReference type="ARBA" id="ARBA00010886"/>
    </source>
</evidence>
<dbReference type="SUPFAM" id="SSF101898">
    <property type="entry name" value="NHL repeat"/>
    <property type="match status" value="3"/>
</dbReference>
<protein>
    <recommendedName>
        <fullName evidence="2">non-specific serine/threonine protein kinase</fullName>
        <ecNumber evidence="2">2.7.11.1</ecNumber>
    </recommendedName>
</protein>
<evidence type="ECO:0000256" key="2">
    <source>
        <dbReference type="ARBA" id="ARBA00012513"/>
    </source>
</evidence>
<dbReference type="EC" id="2.7.11.1" evidence="2"/>
<evidence type="ECO:0000313" key="13">
    <source>
        <dbReference type="EMBL" id="EFC45685.1"/>
    </source>
</evidence>
<accession>D2VC48</accession>
<dbReference type="Gene3D" id="2.120.10.30">
    <property type="entry name" value="TolB, C-terminal domain"/>
    <property type="match status" value="6"/>
</dbReference>
<dbReference type="VEuPathDB" id="AmoebaDB:NAEGRDRAFT_48346"/>
<evidence type="ECO:0000256" key="8">
    <source>
        <dbReference type="ARBA" id="ARBA00047899"/>
    </source>
</evidence>
<reference evidence="13 14" key="1">
    <citation type="journal article" date="2010" name="Cell">
        <title>The genome of Naegleria gruberi illuminates early eukaryotic versatility.</title>
        <authorList>
            <person name="Fritz-Laylin L.K."/>
            <person name="Prochnik S.E."/>
            <person name="Ginger M.L."/>
            <person name="Dacks J.B."/>
            <person name="Carpenter M.L."/>
            <person name="Field M.C."/>
            <person name="Kuo A."/>
            <person name="Paredez A."/>
            <person name="Chapman J."/>
            <person name="Pham J."/>
            <person name="Shu S."/>
            <person name="Neupane R."/>
            <person name="Cipriano M."/>
            <person name="Mancuso J."/>
            <person name="Tu H."/>
            <person name="Salamov A."/>
            <person name="Lindquist E."/>
            <person name="Shapiro H."/>
            <person name="Lucas S."/>
            <person name="Grigoriev I.V."/>
            <person name="Cande W.Z."/>
            <person name="Fulton C."/>
            <person name="Rokhsar D.S."/>
            <person name="Dawson S.C."/>
        </authorList>
    </citation>
    <scope>NUCLEOTIDE SEQUENCE [LARGE SCALE GENOMIC DNA]</scope>
    <source>
        <strain evidence="13 14">NEG-M</strain>
    </source>
</reference>
<feature type="domain" description="Protein kinase" evidence="12">
    <location>
        <begin position="736"/>
        <end position="992"/>
    </location>
</feature>
<dbReference type="RefSeq" id="XP_002678429.1">
    <property type="nucleotide sequence ID" value="XM_002678383.1"/>
</dbReference>
<evidence type="ECO:0000256" key="9">
    <source>
        <dbReference type="ARBA" id="ARBA00048679"/>
    </source>
</evidence>
<evidence type="ECO:0000256" key="7">
    <source>
        <dbReference type="ARBA" id="ARBA00022840"/>
    </source>
</evidence>
<dbReference type="Proteomes" id="UP000006671">
    <property type="component" value="Unassembled WGS sequence"/>
</dbReference>
<sequence>MKLHFFFVILILFFTLFLHVFTPVKCQTITTIAGSLPYGYNGDNQLATQAELYGPRQLAFHNNELYITDSVNSMIRKILSNGTIVSVAGWMASRGFNGDNQLATLAVLNSPYGVAVSQATGHIYIAGIQGSGGNGGLAIYAELYFPYSLTIRNIEGVGDEIYIADSTIIRKIGTDGKITRYAGGGTQTAEYISALSTQLPSSMVIGISQSTGELYIGMSGDILVRKVFTNGTIVSIVKKDNSLVDTITALTVSNSSVYYTESNRRVLQYSIENGTTTVIGGSLDIFNSNFQDNILATTATLQNTRGIAVSETGDVYFSESSEFYSNGRVRKIKPDGYIVTTAGNMLDLNSGYNGDNILAVNAKLKSPESVVVSNSGEVYISDTGNSRIRKILSNGQIVTVVGRGNFRNSPSYNGDYILAINANIKNPSGILLSSTNELYIADTENYRIRKVLTNGTIVTIAGTGSYTEDTFVDLATNIGIGQPKALALFGNEIYFSTKSHRVKKILSNGTLITYAGTGIYGYDPGDVLAVNTKLFFPNGLDVYPNGDLLIADSSNHVIRKVLTNGTVIRVAGTGTRAYNGDNILAVNAHLSEPSGIHILSNGEILFSDKYNYRVRKILTNGTIITIAGIGTYGYNGENLPALSTKFFGVTGLALSPVDGSIYLADTSNHRIRKITDPCDVSRSCYNNGVCNSTNNQYYPTDSFLSTSKVSSIVSSSSKSLNPTNSASTFSLLKDRYQIQEVIGKGSFGKCYLCVDVKKQNQPVAIKTISIEENKHSKIIDECSKTVSYKHPRLVQVYEFFESELLNSICIVMKFYNGDLETLLKKQENALPESVIIKMMKQLGDGLDYLHNEKLIIHRDIKPKNIFIESFDIEKEEINIVIGDYGEAKDLGETSNSVVGTLLYMAPEVFSRKYDYSVDIFSLGVTLVQSMSASGFDFSVTDKLMYEAEESVLKRVSEHLLSRQYSTQLCEFVIAMLSRDPNKRPTCVDIKNY</sequence>
<keyword evidence="5 10" id="KW-0547">Nucleotide-binding</keyword>
<dbReference type="InterPro" id="IPR008271">
    <property type="entry name" value="Ser/Thr_kinase_AS"/>
</dbReference>
<dbReference type="Pfam" id="PF25021">
    <property type="entry name" value="TEN_NHL"/>
    <property type="match status" value="1"/>
</dbReference>
<dbReference type="InterPro" id="IPR050660">
    <property type="entry name" value="NEK_Ser/Thr_kinase"/>
</dbReference>
<dbReference type="AlphaFoldDB" id="D2VC48"/>
<dbReference type="InterPro" id="IPR056822">
    <property type="entry name" value="TEN_NHL"/>
</dbReference>
<comment type="catalytic activity">
    <reaction evidence="8">
        <text>L-threonyl-[protein] + ATP = O-phospho-L-threonyl-[protein] + ADP + H(+)</text>
        <dbReference type="Rhea" id="RHEA:46608"/>
        <dbReference type="Rhea" id="RHEA-COMP:11060"/>
        <dbReference type="Rhea" id="RHEA-COMP:11605"/>
        <dbReference type="ChEBI" id="CHEBI:15378"/>
        <dbReference type="ChEBI" id="CHEBI:30013"/>
        <dbReference type="ChEBI" id="CHEBI:30616"/>
        <dbReference type="ChEBI" id="CHEBI:61977"/>
        <dbReference type="ChEBI" id="CHEBI:456216"/>
        <dbReference type="EC" id="2.7.11.1"/>
    </reaction>
</comment>
<dbReference type="PROSITE" id="PS00108">
    <property type="entry name" value="PROTEIN_KINASE_ST"/>
    <property type="match status" value="1"/>
</dbReference>
<dbReference type="eggNOG" id="KOG4659">
    <property type="taxonomic scope" value="Eukaryota"/>
</dbReference>
<comment type="similarity">
    <text evidence="1">Belongs to the protein kinase superfamily. NEK Ser/Thr protein kinase family. NIMA subfamily.</text>
</comment>
<keyword evidence="4" id="KW-0808">Transferase</keyword>
<keyword evidence="3" id="KW-0723">Serine/threonine-protein kinase</keyword>
<evidence type="ECO:0000256" key="10">
    <source>
        <dbReference type="PROSITE-ProRule" id="PRU10141"/>
    </source>
</evidence>
<dbReference type="InterPro" id="IPR017441">
    <property type="entry name" value="Protein_kinase_ATP_BS"/>
</dbReference>
<dbReference type="Gene3D" id="3.30.200.20">
    <property type="entry name" value="Phosphorylase Kinase, domain 1"/>
    <property type="match status" value="1"/>
</dbReference>
<dbReference type="InterPro" id="IPR011009">
    <property type="entry name" value="Kinase-like_dom_sf"/>
</dbReference>
<feature type="chain" id="PRO_5003038432" description="non-specific serine/threonine protein kinase" evidence="11">
    <location>
        <begin position="27"/>
        <end position="992"/>
    </location>
</feature>
<dbReference type="Gene3D" id="1.10.510.10">
    <property type="entry name" value="Transferase(Phosphotransferase) domain 1"/>
    <property type="match status" value="1"/>
</dbReference>
<evidence type="ECO:0000259" key="12">
    <source>
        <dbReference type="PROSITE" id="PS50011"/>
    </source>
</evidence>
<evidence type="ECO:0000256" key="3">
    <source>
        <dbReference type="ARBA" id="ARBA00022527"/>
    </source>
</evidence>
<dbReference type="InterPro" id="IPR011042">
    <property type="entry name" value="6-blade_b-propeller_TolB-like"/>
</dbReference>
<dbReference type="GO" id="GO:0005524">
    <property type="term" value="F:ATP binding"/>
    <property type="evidence" value="ECO:0007669"/>
    <property type="project" value="UniProtKB-UniRule"/>
</dbReference>
<dbReference type="SMART" id="SM00220">
    <property type="entry name" value="S_TKc"/>
    <property type="match status" value="1"/>
</dbReference>
<feature type="signal peptide" evidence="11">
    <location>
        <begin position="1"/>
        <end position="26"/>
    </location>
</feature>
<organism evidence="14">
    <name type="scientific">Naegleria gruberi</name>
    <name type="common">Amoeba</name>
    <dbReference type="NCBI Taxonomy" id="5762"/>
    <lineage>
        <taxon>Eukaryota</taxon>
        <taxon>Discoba</taxon>
        <taxon>Heterolobosea</taxon>
        <taxon>Tetramitia</taxon>
        <taxon>Eutetramitia</taxon>
        <taxon>Vahlkampfiidae</taxon>
        <taxon>Naegleria</taxon>
    </lineage>
</organism>
<evidence type="ECO:0000313" key="14">
    <source>
        <dbReference type="Proteomes" id="UP000006671"/>
    </source>
</evidence>
<evidence type="ECO:0000256" key="5">
    <source>
        <dbReference type="ARBA" id="ARBA00022741"/>
    </source>
</evidence>
<dbReference type="PROSITE" id="PS00107">
    <property type="entry name" value="PROTEIN_KINASE_ATP"/>
    <property type="match status" value="1"/>
</dbReference>
<evidence type="ECO:0000256" key="11">
    <source>
        <dbReference type="SAM" id="SignalP"/>
    </source>
</evidence>
<dbReference type="PROSITE" id="PS50011">
    <property type="entry name" value="PROTEIN_KINASE_DOM"/>
    <property type="match status" value="1"/>
</dbReference>
<dbReference type="SUPFAM" id="SSF56112">
    <property type="entry name" value="Protein kinase-like (PK-like)"/>
    <property type="match status" value="1"/>
</dbReference>
<keyword evidence="6" id="KW-0418">Kinase</keyword>
<dbReference type="GeneID" id="8857212"/>
<dbReference type="Pfam" id="PF00069">
    <property type="entry name" value="Pkinase"/>
    <property type="match status" value="1"/>
</dbReference>
<evidence type="ECO:0000256" key="4">
    <source>
        <dbReference type="ARBA" id="ARBA00022679"/>
    </source>
</evidence>
<dbReference type="GO" id="GO:0004674">
    <property type="term" value="F:protein serine/threonine kinase activity"/>
    <property type="evidence" value="ECO:0007669"/>
    <property type="project" value="UniProtKB-KW"/>
</dbReference>
<feature type="binding site" evidence="10">
    <location>
        <position position="766"/>
    </location>
    <ligand>
        <name>ATP</name>
        <dbReference type="ChEBI" id="CHEBI:30616"/>
    </ligand>
</feature>
<dbReference type="eggNOG" id="KOG0589">
    <property type="taxonomic scope" value="Eukaryota"/>
</dbReference>
<dbReference type="EMBL" id="GG738862">
    <property type="protein sequence ID" value="EFC45685.1"/>
    <property type="molecule type" value="Genomic_DNA"/>
</dbReference>
<gene>
    <name evidence="13" type="ORF">NAEGRDRAFT_48346</name>
</gene>
<evidence type="ECO:0000256" key="6">
    <source>
        <dbReference type="ARBA" id="ARBA00022777"/>
    </source>
</evidence>
<dbReference type="InParanoid" id="D2VC48"/>
<dbReference type="PANTHER" id="PTHR43671:SF98">
    <property type="entry name" value="SERINE_THREONINE-PROTEIN KINASE NEK11"/>
    <property type="match status" value="1"/>
</dbReference>
<keyword evidence="11" id="KW-0732">Signal</keyword>
<dbReference type="KEGG" id="ngr:NAEGRDRAFT_48346"/>
<name>D2VC48_NAEGR</name>